<dbReference type="PRINTS" id="PR00325">
    <property type="entry name" value="GERMIN"/>
</dbReference>
<dbReference type="SUPFAM" id="SSF51182">
    <property type="entry name" value="RmlC-like cupins"/>
    <property type="match status" value="1"/>
</dbReference>
<keyword evidence="6 9" id="KW-0732">Signal</keyword>
<evidence type="ECO:0000256" key="4">
    <source>
        <dbReference type="ARBA" id="ARBA00022525"/>
    </source>
</evidence>
<evidence type="ECO:0000256" key="1">
    <source>
        <dbReference type="ARBA" id="ARBA00004271"/>
    </source>
</evidence>
<protein>
    <recommendedName>
        <fullName evidence="9">Germin-like protein</fullName>
    </recommendedName>
</protein>
<dbReference type="SMART" id="SM00835">
    <property type="entry name" value="Cupin_1"/>
    <property type="match status" value="1"/>
</dbReference>
<organism evidence="11 12">
    <name type="scientific">Hibiscus sabdariffa</name>
    <name type="common">roselle</name>
    <dbReference type="NCBI Taxonomy" id="183260"/>
    <lineage>
        <taxon>Eukaryota</taxon>
        <taxon>Viridiplantae</taxon>
        <taxon>Streptophyta</taxon>
        <taxon>Embryophyta</taxon>
        <taxon>Tracheophyta</taxon>
        <taxon>Spermatophyta</taxon>
        <taxon>Magnoliopsida</taxon>
        <taxon>eudicotyledons</taxon>
        <taxon>Gunneridae</taxon>
        <taxon>Pentapetalae</taxon>
        <taxon>rosids</taxon>
        <taxon>malvids</taxon>
        <taxon>Malvales</taxon>
        <taxon>Malvaceae</taxon>
        <taxon>Malvoideae</taxon>
        <taxon>Hibiscus</taxon>
    </lineage>
</organism>
<keyword evidence="5 9" id="KW-0479">Metal-binding</keyword>
<keyword evidence="4 9" id="KW-0964">Secreted</keyword>
<comment type="similarity">
    <text evidence="2 9">Belongs to the germin family.</text>
</comment>
<evidence type="ECO:0000256" key="2">
    <source>
        <dbReference type="ARBA" id="ARBA00007456"/>
    </source>
</evidence>
<name>A0ABR2FZK3_9ROSI</name>
<dbReference type="InterPro" id="IPR001929">
    <property type="entry name" value="Germin"/>
</dbReference>
<evidence type="ECO:0000256" key="6">
    <source>
        <dbReference type="ARBA" id="ARBA00022729"/>
    </source>
</evidence>
<evidence type="ECO:0000313" key="12">
    <source>
        <dbReference type="Proteomes" id="UP001472677"/>
    </source>
</evidence>
<keyword evidence="12" id="KW-1185">Reference proteome</keyword>
<gene>
    <name evidence="11" type="ORF">V6N12_024030</name>
</gene>
<keyword evidence="7" id="KW-0325">Glycoprotein</keyword>
<evidence type="ECO:0000256" key="7">
    <source>
        <dbReference type="ARBA" id="ARBA00023180"/>
    </source>
</evidence>
<dbReference type="InterPro" id="IPR011051">
    <property type="entry name" value="RmlC_Cupin_sf"/>
</dbReference>
<feature type="signal peptide" evidence="9">
    <location>
        <begin position="1"/>
        <end position="24"/>
    </location>
</feature>
<proteinExistence type="inferred from homology"/>
<feature type="domain" description="Cupin type-1" evidence="10">
    <location>
        <begin position="69"/>
        <end position="218"/>
    </location>
</feature>
<comment type="subcellular location">
    <subcellularLocation>
        <location evidence="1 9">Secreted</location>
        <location evidence="1 9">Extracellular space</location>
        <location evidence="1 9">Apoplast</location>
    </subcellularLocation>
</comment>
<keyword evidence="3 9" id="KW-0052">Apoplast</keyword>
<dbReference type="Pfam" id="PF00190">
    <property type="entry name" value="Cupin_1"/>
    <property type="match status" value="1"/>
</dbReference>
<comment type="caution">
    <text evidence="11">The sequence shown here is derived from an EMBL/GenBank/DDBJ whole genome shotgun (WGS) entry which is preliminary data.</text>
</comment>
<dbReference type="CDD" id="cd02241">
    <property type="entry name" value="cupin_OxOx"/>
    <property type="match status" value="1"/>
</dbReference>
<evidence type="ECO:0000313" key="11">
    <source>
        <dbReference type="EMBL" id="KAK8589637.1"/>
    </source>
</evidence>
<keyword evidence="8 9" id="KW-0464">Manganese</keyword>
<dbReference type="Gene3D" id="2.60.120.10">
    <property type="entry name" value="Jelly Rolls"/>
    <property type="match status" value="1"/>
</dbReference>
<reference evidence="11 12" key="1">
    <citation type="journal article" date="2024" name="G3 (Bethesda)">
        <title>Genome assembly of Hibiscus sabdariffa L. provides insights into metabolisms of medicinal natural products.</title>
        <authorList>
            <person name="Kim T."/>
        </authorList>
    </citation>
    <scope>NUCLEOTIDE SEQUENCE [LARGE SCALE GENOMIC DNA]</scope>
    <source>
        <strain evidence="11">TK-2024</strain>
        <tissue evidence="11">Old leaves</tissue>
    </source>
</reference>
<dbReference type="PANTHER" id="PTHR31238">
    <property type="entry name" value="GERMIN-LIKE PROTEIN SUBFAMILY 3 MEMBER 3"/>
    <property type="match status" value="1"/>
</dbReference>
<feature type="chain" id="PRO_5044956049" description="Germin-like protein" evidence="9">
    <location>
        <begin position="25"/>
        <end position="229"/>
    </location>
</feature>
<evidence type="ECO:0000259" key="10">
    <source>
        <dbReference type="SMART" id="SM00835"/>
    </source>
</evidence>
<dbReference type="InterPro" id="IPR014710">
    <property type="entry name" value="RmlC-like_jellyroll"/>
</dbReference>
<dbReference type="EMBL" id="JBBPBM010000004">
    <property type="protein sequence ID" value="KAK8589637.1"/>
    <property type="molecule type" value="Genomic_DNA"/>
</dbReference>
<evidence type="ECO:0000256" key="5">
    <source>
        <dbReference type="ARBA" id="ARBA00022723"/>
    </source>
</evidence>
<sequence>MKGGDDHFLVAFVLLALASTFVSASDPSPLQDFCVATNGDSGIDGVFVNGMFCKDPSLATPEDFFLSGFNIGGDTLNNVGTVVKLANDEKIPGLNTLGISISRIDYSALGGQNPPHIHSRATEILVVLEGRLRVGFVTSSPDNRLFTKVLKAGDVFVFPVGLIHFQENIGNNRAVALAALNSQNPGRIDISNAVLGSDPPIDPDVLAKAFRLDKNTVHQMQLRSKEPIV</sequence>
<accession>A0ABR2FZK3</accession>
<evidence type="ECO:0000256" key="9">
    <source>
        <dbReference type="RuleBase" id="RU366015"/>
    </source>
</evidence>
<dbReference type="Proteomes" id="UP001472677">
    <property type="component" value="Unassembled WGS sequence"/>
</dbReference>
<evidence type="ECO:0000256" key="3">
    <source>
        <dbReference type="ARBA" id="ARBA00022523"/>
    </source>
</evidence>
<evidence type="ECO:0000256" key="8">
    <source>
        <dbReference type="ARBA" id="ARBA00023211"/>
    </source>
</evidence>
<dbReference type="InterPro" id="IPR006045">
    <property type="entry name" value="Cupin_1"/>
</dbReference>